<evidence type="ECO:0000313" key="1">
    <source>
        <dbReference type="EMBL" id="CUS39213.1"/>
    </source>
</evidence>
<sequence>MFSERIALLASWAVFQTLLAQDFAANRDFLTEVERSSGGHETSCAENHMTIEHDIRDF</sequence>
<proteinExistence type="predicted"/>
<name>A0A0S4LR75_9BACT</name>
<keyword evidence="2" id="KW-1185">Reference proteome</keyword>
<evidence type="ECO:0000313" key="2">
    <source>
        <dbReference type="Proteomes" id="UP000198736"/>
    </source>
</evidence>
<gene>
    <name evidence="1" type="ORF">COMA2_70027</name>
</gene>
<dbReference type="Proteomes" id="UP000198736">
    <property type="component" value="Unassembled WGS sequence"/>
</dbReference>
<reference evidence="2" key="1">
    <citation type="submission" date="2015-10" db="EMBL/GenBank/DDBJ databases">
        <authorList>
            <person name="Luecker S."/>
            <person name="Luecker S."/>
        </authorList>
    </citation>
    <scope>NUCLEOTIDE SEQUENCE [LARGE SCALE GENOMIC DNA]</scope>
</reference>
<dbReference type="AlphaFoldDB" id="A0A0S4LR75"/>
<organism evidence="1 2">
    <name type="scientific">Candidatus Nitrospira nitrificans</name>
    <dbReference type="NCBI Taxonomy" id="1742973"/>
    <lineage>
        <taxon>Bacteria</taxon>
        <taxon>Pseudomonadati</taxon>
        <taxon>Nitrospirota</taxon>
        <taxon>Nitrospiria</taxon>
        <taxon>Nitrospirales</taxon>
        <taxon>Nitrospiraceae</taxon>
        <taxon>Nitrospira</taxon>
    </lineage>
</organism>
<protein>
    <submittedName>
        <fullName evidence="1">Uncharacterized protein</fullName>
    </submittedName>
</protein>
<dbReference type="EMBL" id="CZPZ01000034">
    <property type="protein sequence ID" value="CUS39213.1"/>
    <property type="molecule type" value="Genomic_DNA"/>
</dbReference>
<accession>A0A0S4LR75</accession>